<sequence length="211" mass="25765">MINIFLNFPIRLWENWQIYIKNYKFIIEYWYLYNKNFLEITKFIYLNLINEINFVKNFEISNVKKKSLNNYSNKKLYQQKGLGRARVGSRKSPLQKGGAVSFGLNTKSIFNLLIKKKFFLILKYLYLNKRSNIYIINIFNHIKSLNKFKNYLKLQLKLNGILTNKILCLNLNKKNFFYFKFKKNSQEFNFLKINKFNCFKFLLFKYIFIFI</sequence>
<organism evidence="5 6">
    <name type="scientific">Cystoisospora suis</name>
    <dbReference type="NCBI Taxonomy" id="483139"/>
    <lineage>
        <taxon>Eukaryota</taxon>
        <taxon>Sar</taxon>
        <taxon>Alveolata</taxon>
        <taxon>Apicomplexa</taxon>
        <taxon>Conoidasida</taxon>
        <taxon>Coccidia</taxon>
        <taxon>Eucoccidiorida</taxon>
        <taxon>Eimeriorina</taxon>
        <taxon>Sarcocystidae</taxon>
        <taxon>Cystoisospora</taxon>
    </lineage>
</organism>
<proteinExistence type="inferred from homology"/>
<evidence type="ECO:0000256" key="1">
    <source>
        <dbReference type="ARBA" id="ARBA00010528"/>
    </source>
</evidence>
<dbReference type="Pfam" id="PF00573">
    <property type="entry name" value="Ribosomal_L4"/>
    <property type="match status" value="1"/>
</dbReference>
<gene>
    <name evidence="5" type="ORF">CSUI_000756</name>
</gene>
<keyword evidence="3" id="KW-0687">Ribonucleoprotein</keyword>
<dbReference type="GO" id="GO:0006412">
    <property type="term" value="P:translation"/>
    <property type="evidence" value="ECO:0007669"/>
    <property type="project" value="InterPro"/>
</dbReference>
<dbReference type="EMBL" id="MIGC01000294">
    <property type="protein sequence ID" value="PHJ25368.1"/>
    <property type="molecule type" value="Genomic_DNA"/>
</dbReference>
<keyword evidence="2" id="KW-0689">Ribosomal protein</keyword>
<dbReference type="OrthoDB" id="275876at2759"/>
<dbReference type="InterPro" id="IPR013005">
    <property type="entry name" value="Ribosomal_uL4-like"/>
</dbReference>
<comment type="caution">
    <text evidence="5">The sequence shown here is derived from an EMBL/GenBank/DDBJ whole genome shotgun (WGS) entry which is preliminary data.</text>
</comment>
<dbReference type="SUPFAM" id="SSF52166">
    <property type="entry name" value="Ribosomal protein L4"/>
    <property type="match status" value="1"/>
</dbReference>
<dbReference type="GO" id="GO:0003735">
    <property type="term" value="F:structural constituent of ribosome"/>
    <property type="evidence" value="ECO:0007669"/>
    <property type="project" value="InterPro"/>
</dbReference>
<evidence type="ECO:0000313" key="6">
    <source>
        <dbReference type="Proteomes" id="UP000221165"/>
    </source>
</evidence>
<dbReference type="VEuPathDB" id="ToxoDB:CSUI_000756"/>
<evidence type="ECO:0000256" key="2">
    <source>
        <dbReference type="ARBA" id="ARBA00022980"/>
    </source>
</evidence>
<dbReference type="PANTHER" id="PTHR10746:SF6">
    <property type="entry name" value="LARGE RIBOSOMAL SUBUNIT PROTEIN UL4M"/>
    <property type="match status" value="1"/>
</dbReference>
<dbReference type="PANTHER" id="PTHR10746">
    <property type="entry name" value="50S RIBOSOMAL PROTEIN L4"/>
    <property type="match status" value="1"/>
</dbReference>
<dbReference type="AlphaFoldDB" id="A0A2C6LE69"/>
<reference evidence="5 6" key="1">
    <citation type="journal article" date="2017" name="Int. J. Parasitol.">
        <title>The genome of the protozoan parasite Cystoisospora suis and a reverse vaccinology approach to identify vaccine candidates.</title>
        <authorList>
            <person name="Palmieri N."/>
            <person name="Shrestha A."/>
            <person name="Ruttkowski B."/>
            <person name="Beck T."/>
            <person name="Vogl C."/>
            <person name="Tomley F."/>
            <person name="Blake D.P."/>
            <person name="Joachim A."/>
        </authorList>
    </citation>
    <scope>NUCLEOTIDE SEQUENCE [LARGE SCALE GENOMIC DNA]</scope>
    <source>
        <strain evidence="5 6">Wien I</strain>
    </source>
</reference>
<protein>
    <recommendedName>
        <fullName evidence="4">Large ribosomal subunit protein uL4m</fullName>
    </recommendedName>
</protein>
<evidence type="ECO:0000313" key="5">
    <source>
        <dbReference type="EMBL" id="PHJ25368.1"/>
    </source>
</evidence>
<dbReference type="Proteomes" id="UP000221165">
    <property type="component" value="Unassembled WGS sequence"/>
</dbReference>
<name>A0A2C6LE69_9APIC</name>
<dbReference type="GO" id="GO:0005840">
    <property type="term" value="C:ribosome"/>
    <property type="evidence" value="ECO:0007669"/>
    <property type="project" value="UniProtKB-KW"/>
</dbReference>
<keyword evidence="6" id="KW-1185">Reference proteome</keyword>
<dbReference type="Gene3D" id="3.40.1370.10">
    <property type="match status" value="1"/>
</dbReference>
<evidence type="ECO:0000256" key="4">
    <source>
        <dbReference type="ARBA" id="ARBA00040565"/>
    </source>
</evidence>
<dbReference type="GO" id="GO:1990904">
    <property type="term" value="C:ribonucleoprotein complex"/>
    <property type="evidence" value="ECO:0007669"/>
    <property type="project" value="UniProtKB-KW"/>
</dbReference>
<comment type="similarity">
    <text evidence="1">Belongs to the universal ribosomal protein uL4 family.</text>
</comment>
<accession>A0A2C6LE69</accession>
<dbReference type="InterPro" id="IPR023574">
    <property type="entry name" value="Ribosomal_uL4_dom_sf"/>
</dbReference>
<dbReference type="InterPro" id="IPR002136">
    <property type="entry name" value="Ribosomal_uL4"/>
</dbReference>
<evidence type="ECO:0000256" key="3">
    <source>
        <dbReference type="ARBA" id="ARBA00023274"/>
    </source>
</evidence>